<proteinExistence type="predicted"/>
<dbReference type="PROSITE" id="PS51257">
    <property type="entry name" value="PROKAR_LIPOPROTEIN"/>
    <property type="match status" value="1"/>
</dbReference>
<keyword evidence="2" id="KW-1185">Reference proteome</keyword>
<evidence type="ECO:0000313" key="1">
    <source>
        <dbReference type="EMBL" id="REG90447.1"/>
    </source>
</evidence>
<dbReference type="OrthoDB" id="6293428at2"/>
<dbReference type="RefSeq" id="WP_115815238.1">
    <property type="nucleotide sequence ID" value="NZ_QUNI01000025.1"/>
</dbReference>
<name>A0A3E0DWG9_9FLAO</name>
<gene>
    <name evidence="1" type="ORF">C8P67_12514</name>
</gene>
<dbReference type="AlphaFoldDB" id="A0A3E0DWG9"/>
<dbReference type="Proteomes" id="UP000257136">
    <property type="component" value="Unassembled WGS sequence"/>
</dbReference>
<protein>
    <submittedName>
        <fullName evidence="1">Uncharacterized protein</fullName>
    </submittedName>
</protein>
<sequence length="111" mass="13454">MQKILLTVFLVLSLISCHQKKTFSKIHNAKNYVSITNITRIENYDNQKIEIIGQFHMDFENMYLEKDDQKIWVNFNFYQHLQTENNEILDGEILKTFNYKMVKIKGKLKYW</sequence>
<organism evidence="1 2">
    <name type="scientific">Flavobacterium aquicola</name>
    <dbReference type="NCBI Taxonomy" id="1682742"/>
    <lineage>
        <taxon>Bacteria</taxon>
        <taxon>Pseudomonadati</taxon>
        <taxon>Bacteroidota</taxon>
        <taxon>Flavobacteriia</taxon>
        <taxon>Flavobacteriales</taxon>
        <taxon>Flavobacteriaceae</taxon>
        <taxon>Flavobacterium</taxon>
    </lineage>
</organism>
<comment type="caution">
    <text evidence="1">The sequence shown here is derived from an EMBL/GenBank/DDBJ whole genome shotgun (WGS) entry which is preliminary data.</text>
</comment>
<evidence type="ECO:0000313" key="2">
    <source>
        <dbReference type="Proteomes" id="UP000257136"/>
    </source>
</evidence>
<reference evidence="1 2" key="1">
    <citation type="submission" date="2018-08" db="EMBL/GenBank/DDBJ databases">
        <title>Genomic Encyclopedia of Archaeal and Bacterial Type Strains, Phase II (KMG-II): from individual species to whole genera.</title>
        <authorList>
            <person name="Goeker M."/>
        </authorList>
    </citation>
    <scope>NUCLEOTIDE SEQUENCE [LARGE SCALE GENOMIC DNA]</scope>
    <source>
        <strain evidence="1 2">DSM 100880</strain>
    </source>
</reference>
<accession>A0A3E0DWG9</accession>
<dbReference type="EMBL" id="QUNI01000025">
    <property type="protein sequence ID" value="REG90447.1"/>
    <property type="molecule type" value="Genomic_DNA"/>
</dbReference>